<proteinExistence type="predicted"/>
<reference evidence="2" key="1">
    <citation type="submission" date="2016-11" db="UniProtKB">
        <authorList>
            <consortium name="WormBaseParasite"/>
        </authorList>
    </citation>
    <scope>IDENTIFICATION</scope>
</reference>
<protein>
    <submittedName>
        <fullName evidence="2">THAP-type domain-containing protein</fullName>
    </submittedName>
</protein>
<sequence length="258" mass="29019">MAMCENSRNIPEAGGLLPTHILCGQFKSTRHKLTIKQNKLLKRFCAHLVNTQAAHILLCQMLAASLNQIFHILRNHGFLTTSSVSEKCLLIEVTQDSLISRSDFNLKLRWKDIKSGYVLGPLKLPSSLVSQQHLSVNNWFLAFFQYLCSCGKGNVKVVVGTCLKKWSRNEVSRNWLSSIFFVKTVTSACWLTPASTSHSDPSKCLKLVNSEQCVPQNNTICKKCRRTMDLMTTPSQCSTAKTDRELIENNSRTPPQIC</sequence>
<dbReference type="Proteomes" id="UP000095283">
    <property type="component" value="Unplaced"/>
</dbReference>
<dbReference type="AlphaFoldDB" id="A0A1I7WHP2"/>
<evidence type="ECO:0000313" key="2">
    <source>
        <dbReference type="WBParaSite" id="Hba_04519"/>
    </source>
</evidence>
<dbReference type="WBParaSite" id="Hba_04519">
    <property type="protein sequence ID" value="Hba_04519"/>
    <property type="gene ID" value="Hba_04519"/>
</dbReference>
<accession>A0A1I7WHP2</accession>
<evidence type="ECO:0000313" key="1">
    <source>
        <dbReference type="Proteomes" id="UP000095283"/>
    </source>
</evidence>
<keyword evidence="1" id="KW-1185">Reference proteome</keyword>
<organism evidence="1 2">
    <name type="scientific">Heterorhabditis bacteriophora</name>
    <name type="common">Entomopathogenic nematode worm</name>
    <dbReference type="NCBI Taxonomy" id="37862"/>
    <lineage>
        <taxon>Eukaryota</taxon>
        <taxon>Metazoa</taxon>
        <taxon>Ecdysozoa</taxon>
        <taxon>Nematoda</taxon>
        <taxon>Chromadorea</taxon>
        <taxon>Rhabditida</taxon>
        <taxon>Rhabditina</taxon>
        <taxon>Rhabditomorpha</taxon>
        <taxon>Strongyloidea</taxon>
        <taxon>Heterorhabditidae</taxon>
        <taxon>Heterorhabditis</taxon>
    </lineage>
</organism>
<name>A0A1I7WHP2_HETBA</name>